<name>A0ABP9QEQ2_9PSEU</name>
<dbReference type="Proteomes" id="UP001428817">
    <property type="component" value="Unassembled WGS sequence"/>
</dbReference>
<accession>A0ABP9QEQ2</accession>
<sequence length="101" mass="10986">MRTVMAGMAPERFRVASVRRALDQSGLIMKVTGLSQHSVNACPSTSRRLNTVRNKHGGQGATQQTAVKPRETGPQRNGPSSSRGRPPARPSKRSLDRRPPT</sequence>
<feature type="region of interest" description="Disordered" evidence="1">
    <location>
        <begin position="39"/>
        <end position="101"/>
    </location>
</feature>
<organism evidence="2 3">
    <name type="scientific">Pseudonocardia eucalypti</name>
    <dbReference type="NCBI Taxonomy" id="648755"/>
    <lineage>
        <taxon>Bacteria</taxon>
        <taxon>Bacillati</taxon>
        <taxon>Actinomycetota</taxon>
        <taxon>Actinomycetes</taxon>
        <taxon>Pseudonocardiales</taxon>
        <taxon>Pseudonocardiaceae</taxon>
        <taxon>Pseudonocardia</taxon>
    </lineage>
</organism>
<comment type="caution">
    <text evidence="2">The sequence shown here is derived from an EMBL/GenBank/DDBJ whole genome shotgun (WGS) entry which is preliminary data.</text>
</comment>
<evidence type="ECO:0000256" key="1">
    <source>
        <dbReference type="SAM" id="MobiDB-lite"/>
    </source>
</evidence>
<keyword evidence="3" id="KW-1185">Reference proteome</keyword>
<feature type="compositionally biased region" description="Polar residues" evidence="1">
    <location>
        <begin position="39"/>
        <end position="52"/>
    </location>
</feature>
<evidence type="ECO:0008006" key="4">
    <source>
        <dbReference type="Google" id="ProtNLM"/>
    </source>
</evidence>
<feature type="compositionally biased region" description="Low complexity" evidence="1">
    <location>
        <begin position="74"/>
        <end position="85"/>
    </location>
</feature>
<dbReference type="EMBL" id="BAABJP010000020">
    <property type="protein sequence ID" value="GAA5160646.1"/>
    <property type="molecule type" value="Genomic_DNA"/>
</dbReference>
<evidence type="ECO:0000313" key="2">
    <source>
        <dbReference type="EMBL" id="GAA5160646.1"/>
    </source>
</evidence>
<proteinExistence type="predicted"/>
<reference evidence="3" key="1">
    <citation type="journal article" date="2019" name="Int. J. Syst. Evol. Microbiol.">
        <title>The Global Catalogue of Microorganisms (GCM) 10K type strain sequencing project: providing services to taxonomists for standard genome sequencing and annotation.</title>
        <authorList>
            <consortium name="The Broad Institute Genomics Platform"/>
            <consortium name="The Broad Institute Genome Sequencing Center for Infectious Disease"/>
            <person name="Wu L."/>
            <person name="Ma J."/>
        </authorList>
    </citation>
    <scope>NUCLEOTIDE SEQUENCE [LARGE SCALE GENOMIC DNA]</scope>
    <source>
        <strain evidence="3">JCM 18303</strain>
    </source>
</reference>
<protein>
    <recommendedName>
        <fullName evidence="4">Transposase</fullName>
    </recommendedName>
</protein>
<gene>
    <name evidence="2" type="ORF">GCM10023321_43710</name>
</gene>
<evidence type="ECO:0000313" key="3">
    <source>
        <dbReference type="Proteomes" id="UP001428817"/>
    </source>
</evidence>